<keyword evidence="2" id="KW-1185">Reference proteome</keyword>
<reference evidence="1 2" key="1">
    <citation type="submission" date="2018-08" db="EMBL/GenBank/DDBJ databases">
        <title>Lysobacter soli KCTC 22011, whole genome shotgun sequence.</title>
        <authorList>
            <person name="Zhang X."/>
            <person name="Feng G."/>
            <person name="Zhu H."/>
        </authorList>
    </citation>
    <scope>NUCLEOTIDE SEQUENCE [LARGE SCALE GENOMIC DNA]</scope>
    <source>
        <strain evidence="1 2">KCTC 22011</strain>
    </source>
</reference>
<gene>
    <name evidence="1" type="ORF">DX912_17300</name>
</gene>
<name>A0A3D8V7Q8_9GAMM</name>
<dbReference type="AlphaFoldDB" id="A0A3D8V7Q8"/>
<evidence type="ECO:0000313" key="2">
    <source>
        <dbReference type="Proteomes" id="UP000256829"/>
    </source>
</evidence>
<organism evidence="1 2">
    <name type="scientific">Lysobacter soli</name>
    <dbReference type="NCBI Taxonomy" id="453783"/>
    <lineage>
        <taxon>Bacteria</taxon>
        <taxon>Pseudomonadati</taxon>
        <taxon>Pseudomonadota</taxon>
        <taxon>Gammaproteobacteria</taxon>
        <taxon>Lysobacterales</taxon>
        <taxon>Lysobacteraceae</taxon>
        <taxon>Lysobacter</taxon>
    </lineage>
</organism>
<accession>A0A3D8V7Q8</accession>
<evidence type="ECO:0000313" key="1">
    <source>
        <dbReference type="EMBL" id="RDY65460.1"/>
    </source>
</evidence>
<proteinExistence type="predicted"/>
<dbReference type="Proteomes" id="UP000256829">
    <property type="component" value="Unassembled WGS sequence"/>
</dbReference>
<dbReference type="EMBL" id="QTJR01000018">
    <property type="protein sequence ID" value="RDY65460.1"/>
    <property type="molecule type" value="Genomic_DNA"/>
</dbReference>
<protein>
    <submittedName>
        <fullName evidence="1">Uncharacterized protein</fullName>
    </submittedName>
</protein>
<sequence>MRFLAKTGGDAEFYDELRTRLVALAESWEQMQLADDEREQLTAHRRRLIFELDILRARIPRE</sequence>
<comment type="caution">
    <text evidence="1">The sequence shown here is derived from an EMBL/GenBank/DDBJ whole genome shotgun (WGS) entry which is preliminary data.</text>
</comment>